<evidence type="ECO:0000256" key="1">
    <source>
        <dbReference type="SAM" id="MobiDB-lite"/>
    </source>
</evidence>
<feature type="region of interest" description="Disordered" evidence="1">
    <location>
        <begin position="1"/>
        <end position="46"/>
    </location>
</feature>
<protein>
    <recommendedName>
        <fullName evidence="2">PPM-type phosphatase domain-containing protein</fullName>
    </recommendedName>
</protein>
<dbReference type="OrthoDB" id="3992267at2"/>
<proteinExistence type="predicted"/>
<reference evidence="3 4" key="1">
    <citation type="submission" date="2018-03" db="EMBL/GenBank/DDBJ databases">
        <title>Streptomyces dioscori sp. nov., a novel endophytic actinobacterium isolated from bulbil of Dioscorea bulbifera L.</title>
        <authorList>
            <person name="Zhikuan W."/>
        </authorList>
    </citation>
    <scope>NUCLEOTIDE SEQUENCE [LARGE SCALE GENOMIC DNA]</scope>
    <source>
        <strain evidence="3 4">A217</strain>
    </source>
</reference>
<feature type="region of interest" description="Disordered" evidence="1">
    <location>
        <begin position="231"/>
        <end position="253"/>
    </location>
</feature>
<dbReference type="Proteomes" id="UP000240429">
    <property type="component" value="Unassembled WGS sequence"/>
</dbReference>
<dbReference type="EMBL" id="PYBJ01000007">
    <property type="protein sequence ID" value="PSM42886.1"/>
    <property type="molecule type" value="Genomic_DNA"/>
</dbReference>
<accession>A0A2P8Q9G3</accession>
<dbReference type="SUPFAM" id="SSF81606">
    <property type="entry name" value="PP2C-like"/>
    <property type="match status" value="1"/>
</dbReference>
<evidence type="ECO:0000259" key="2">
    <source>
        <dbReference type="PROSITE" id="PS51746"/>
    </source>
</evidence>
<organism evidence="3 4">
    <name type="scientific">Streptomyces dioscori</name>
    <dbReference type="NCBI Taxonomy" id="2109333"/>
    <lineage>
        <taxon>Bacteria</taxon>
        <taxon>Bacillati</taxon>
        <taxon>Actinomycetota</taxon>
        <taxon>Actinomycetes</taxon>
        <taxon>Kitasatosporales</taxon>
        <taxon>Streptomycetaceae</taxon>
        <taxon>Streptomyces</taxon>
        <taxon>Streptomyces aurantiacus group</taxon>
    </lineage>
</organism>
<keyword evidence="4" id="KW-1185">Reference proteome</keyword>
<dbReference type="AlphaFoldDB" id="A0A2P8Q9G3"/>
<name>A0A2P8Q9G3_9ACTN</name>
<comment type="caution">
    <text evidence="3">The sequence shown here is derived from an EMBL/GenBank/DDBJ whole genome shotgun (WGS) entry which is preliminary data.</text>
</comment>
<dbReference type="RefSeq" id="WP_107016568.1">
    <property type="nucleotide sequence ID" value="NZ_KZ679041.1"/>
</dbReference>
<evidence type="ECO:0000313" key="4">
    <source>
        <dbReference type="Proteomes" id="UP000240429"/>
    </source>
</evidence>
<dbReference type="Gene3D" id="3.60.40.10">
    <property type="entry name" value="PPM-type phosphatase domain"/>
    <property type="match status" value="1"/>
</dbReference>
<dbReference type="InterPro" id="IPR001932">
    <property type="entry name" value="PPM-type_phosphatase-like_dom"/>
</dbReference>
<evidence type="ECO:0000313" key="3">
    <source>
        <dbReference type="EMBL" id="PSM42886.1"/>
    </source>
</evidence>
<sequence>MESPLSGTPADEDTSETSSTSSTSDPEDTVETPLPPEPAQEADTDGDAPEFMAVAVPEIAVRWNQELAPTLRDGIVEHDSLDRADLLDELPSLWPTVDAALARVGPGCLVTESVRHDVYEGWQVAALPRYDLDGGIELRDRRDGAPQLRDRRALVQALVDAVADRPCLDLRDALNLLDVFAGTFPPGLDAVCRRLLGHDLRQGLAVGMAPLHEALGRRAAGRVSATCYQESAVGSRKAKGDPATDNEDAASALRGPSGTVRCAVFDGVTGDGDGSGARASRAALEQAMRRWAREEDLSPRELVAELDAAVGRATEGSATAVLATVRPDGAASVVSVGDSEAWLVRPLRTPPRDEPHGTARGRELPYAAWKLTPAHTGYAELLRGSPDAEGEESSLVNFLGGGGGLGRWAHSIFELAPGDLLLLASDGATESGRERWFGAVLAELATQLDASGRPPAPALAAALVQRAEALGGWDNATALVCAIGEAKRV</sequence>
<dbReference type="SMART" id="SM00331">
    <property type="entry name" value="PP2C_SIG"/>
    <property type="match status" value="1"/>
</dbReference>
<gene>
    <name evidence="3" type="ORF">C6Y14_11880</name>
</gene>
<feature type="domain" description="PPM-type phosphatase" evidence="2">
    <location>
        <begin position="232"/>
        <end position="483"/>
    </location>
</feature>
<dbReference type="InterPro" id="IPR036457">
    <property type="entry name" value="PPM-type-like_dom_sf"/>
</dbReference>
<dbReference type="PROSITE" id="PS51746">
    <property type="entry name" value="PPM_2"/>
    <property type="match status" value="1"/>
</dbReference>